<keyword evidence="2" id="KW-1003">Cell membrane</keyword>
<dbReference type="PANTHER" id="PTHR30482:SF17">
    <property type="entry name" value="ABC TRANSPORTER ATP-BINDING PROTEIN"/>
    <property type="match status" value="1"/>
</dbReference>
<evidence type="ECO:0000313" key="8">
    <source>
        <dbReference type="Proteomes" id="UP000596427"/>
    </source>
</evidence>
<reference evidence="7 8" key="1">
    <citation type="submission" date="2020-10" db="EMBL/GenBank/DDBJ databases">
        <title>Degradation of 1,4-Dioxane by Xanthobacter sp. YN2, via a Novel Group-2 Soluble Di-Iron Monooxygenase.</title>
        <authorList>
            <person name="Ma F."/>
            <person name="Wang Y."/>
            <person name="Yang J."/>
            <person name="Guo H."/>
            <person name="Su D."/>
            <person name="Yu L."/>
        </authorList>
    </citation>
    <scope>NUCLEOTIDE SEQUENCE [LARGE SCALE GENOMIC DNA]</scope>
    <source>
        <strain evidence="7 8">YN2</strain>
    </source>
</reference>
<dbReference type="Proteomes" id="UP000596427">
    <property type="component" value="Chromosome"/>
</dbReference>
<keyword evidence="4 6" id="KW-1133">Transmembrane helix</keyword>
<feature type="transmembrane region" description="Helical" evidence="6">
    <location>
        <begin position="90"/>
        <end position="109"/>
    </location>
</feature>
<evidence type="ECO:0000256" key="6">
    <source>
        <dbReference type="SAM" id="Phobius"/>
    </source>
</evidence>
<dbReference type="GO" id="GO:0005886">
    <property type="term" value="C:plasma membrane"/>
    <property type="evidence" value="ECO:0007669"/>
    <property type="project" value="UniProtKB-SubCell"/>
</dbReference>
<evidence type="ECO:0000256" key="2">
    <source>
        <dbReference type="ARBA" id="ARBA00022475"/>
    </source>
</evidence>
<dbReference type="RefSeq" id="WP_203193958.1">
    <property type="nucleotide sequence ID" value="NZ_CP063362.1"/>
</dbReference>
<feature type="transmembrane region" description="Helical" evidence="6">
    <location>
        <begin position="64"/>
        <end position="84"/>
    </location>
</feature>
<dbReference type="InterPro" id="IPR043428">
    <property type="entry name" value="LivM-like"/>
</dbReference>
<sequence>MMRRNWTSALIDALQTASLVLLLIAPLLASDYWRFFFFQMVVMVYLAIGFDLSYSYARILSFMHALFFAIGAYLAVPLVSAAAWSLPAVLVGSLVAAGLAGLLVAAVLVRMENHNPTIATVIISSIALLAANAMSGVTGGEDGLLIDARTIGFMGFQVGIGPTVALYYLAVLPLVAIMLGRLALQRAETWMLVRAVAQNEDRARQLGFDARLWRLLMFAASAAIAGMGGAFYALMMRHVSTSSLEIGLSINAILYAVIGGLGTVFGPLIGVLLIYPITEVISLYFVYVPILVGVVLIIVSLFFARGVIGTLRGLGAGAAPTPAFGADEAAAAQGG</sequence>
<dbReference type="EMBL" id="CP063362">
    <property type="protein sequence ID" value="QRG07046.1"/>
    <property type="molecule type" value="Genomic_DNA"/>
</dbReference>
<proteinExistence type="predicted"/>
<protein>
    <submittedName>
        <fullName evidence="7">Branched-chain amino acid ABC transporter permease</fullName>
    </submittedName>
</protein>
<dbReference type="GO" id="GO:0015658">
    <property type="term" value="F:branched-chain amino acid transmembrane transporter activity"/>
    <property type="evidence" value="ECO:0007669"/>
    <property type="project" value="InterPro"/>
</dbReference>
<feature type="transmembrane region" description="Helical" evidence="6">
    <location>
        <begin position="212"/>
        <end position="233"/>
    </location>
</feature>
<evidence type="ECO:0000256" key="3">
    <source>
        <dbReference type="ARBA" id="ARBA00022692"/>
    </source>
</evidence>
<evidence type="ECO:0000256" key="1">
    <source>
        <dbReference type="ARBA" id="ARBA00004651"/>
    </source>
</evidence>
<dbReference type="Pfam" id="PF02653">
    <property type="entry name" value="BPD_transp_2"/>
    <property type="match status" value="1"/>
</dbReference>
<name>A0A974SI62_9HYPH</name>
<keyword evidence="5 6" id="KW-0472">Membrane</keyword>
<feature type="transmembrane region" description="Helical" evidence="6">
    <location>
        <begin position="116"/>
        <end position="135"/>
    </location>
</feature>
<dbReference type="KEGG" id="xdi:EZH22_00925"/>
<dbReference type="InterPro" id="IPR001851">
    <property type="entry name" value="ABC_transp_permease"/>
</dbReference>
<keyword evidence="8" id="KW-1185">Reference proteome</keyword>
<dbReference type="PANTHER" id="PTHR30482">
    <property type="entry name" value="HIGH-AFFINITY BRANCHED-CHAIN AMINO ACID TRANSPORT SYSTEM PERMEASE"/>
    <property type="match status" value="1"/>
</dbReference>
<evidence type="ECO:0000256" key="5">
    <source>
        <dbReference type="ARBA" id="ARBA00023136"/>
    </source>
</evidence>
<keyword evidence="3 6" id="KW-0812">Transmembrane</keyword>
<evidence type="ECO:0000256" key="4">
    <source>
        <dbReference type="ARBA" id="ARBA00022989"/>
    </source>
</evidence>
<feature type="transmembrane region" description="Helical" evidence="6">
    <location>
        <begin position="282"/>
        <end position="304"/>
    </location>
</feature>
<feature type="transmembrane region" description="Helical" evidence="6">
    <location>
        <begin position="39"/>
        <end position="57"/>
    </location>
</feature>
<comment type="subcellular location">
    <subcellularLocation>
        <location evidence="1">Cell membrane</location>
        <topology evidence="1">Multi-pass membrane protein</topology>
    </subcellularLocation>
</comment>
<dbReference type="CDD" id="cd06581">
    <property type="entry name" value="TM_PBP1_LivM_like"/>
    <property type="match status" value="1"/>
</dbReference>
<evidence type="ECO:0000313" key="7">
    <source>
        <dbReference type="EMBL" id="QRG07046.1"/>
    </source>
</evidence>
<feature type="transmembrane region" description="Helical" evidence="6">
    <location>
        <begin position="165"/>
        <end position="184"/>
    </location>
</feature>
<dbReference type="AlphaFoldDB" id="A0A974SI62"/>
<accession>A0A974SI62</accession>
<organism evidence="7 8">
    <name type="scientific">Xanthobacter dioxanivorans</name>
    <dbReference type="NCBI Taxonomy" id="2528964"/>
    <lineage>
        <taxon>Bacteria</taxon>
        <taxon>Pseudomonadati</taxon>
        <taxon>Pseudomonadota</taxon>
        <taxon>Alphaproteobacteria</taxon>
        <taxon>Hyphomicrobiales</taxon>
        <taxon>Xanthobacteraceae</taxon>
        <taxon>Xanthobacter</taxon>
    </lineage>
</organism>
<gene>
    <name evidence="7" type="ORF">EZH22_00925</name>
</gene>
<feature type="transmembrane region" description="Helical" evidence="6">
    <location>
        <begin position="253"/>
        <end position="275"/>
    </location>
</feature>